<accession>E5A268</accession>
<protein>
    <submittedName>
        <fullName evidence="1">Predicted protein</fullName>
    </submittedName>
</protein>
<dbReference type="InParanoid" id="E5A268"/>
<dbReference type="AlphaFoldDB" id="E5A268"/>
<organism evidence="2">
    <name type="scientific">Leptosphaeria maculans (strain JN3 / isolate v23.1.3 / race Av1-4-5-6-7-8)</name>
    <name type="common">Blackleg fungus</name>
    <name type="synonym">Phoma lingam</name>
    <dbReference type="NCBI Taxonomy" id="985895"/>
    <lineage>
        <taxon>Eukaryota</taxon>
        <taxon>Fungi</taxon>
        <taxon>Dikarya</taxon>
        <taxon>Ascomycota</taxon>
        <taxon>Pezizomycotina</taxon>
        <taxon>Dothideomycetes</taxon>
        <taxon>Pleosporomycetidae</taxon>
        <taxon>Pleosporales</taxon>
        <taxon>Pleosporineae</taxon>
        <taxon>Leptosphaeriaceae</taxon>
        <taxon>Plenodomus</taxon>
        <taxon>Plenodomus lingam/Leptosphaeria maculans species complex</taxon>
    </lineage>
</organism>
<dbReference type="VEuPathDB" id="FungiDB:LEMA_P093540.1"/>
<proteinExistence type="predicted"/>
<name>E5A268_LEPMJ</name>
<dbReference type="Proteomes" id="UP000002668">
    <property type="component" value="Genome"/>
</dbReference>
<dbReference type="HOGENOM" id="CLU_2886249_0_0_1"/>
<dbReference type="EMBL" id="FP929132">
    <property type="protein sequence ID" value="CBX97945.1"/>
    <property type="molecule type" value="Genomic_DNA"/>
</dbReference>
<evidence type="ECO:0000313" key="2">
    <source>
        <dbReference type="Proteomes" id="UP000002668"/>
    </source>
</evidence>
<keyword evidence="2" id="KW-1185">Reference proteome</keyword>
<evidence type="ECO:0000313" key="1">
    <source>
        <dbReference type="EMBL" id="CBX97945.1"/>
    </source>
</evidence>
<sequence>MAERRKPKPAGQLGASALVTDSPVMSARACPPQESSIVQINRIGDVHRMQNLHASVANVILCS</sequence>
<reference evidence="2" key="1">
    <citation type="journal article" date="2011" name="Nat. Commun.">
        <title>Effector diversification within compartments of the Leptosphaeria maculans genome affected by Repeat-Induced Point mutations.</title>
        <authorList>
            <person name="Rouxel T."/>
            <person name="Grandaubert J."/>
            <person name="Hane J.K."/>
            <person name="Hoede C."/>
            <person name="van de Wouw A.P."/>
            <person name="Couloux A."/>
            <person name="Dominguez V."/>
            <person name="Anthouard V."/>
            <person name="Bally P."/>
            <person name="Bourras S."/>
            <person name="Cozijnsen A.J."/>
            <person name="Ciuffetti L.M."/>
            <person name="Degrave A."/>
            <person name="Dilmaghani A."/>
            <person name="Duret L."/>
            <person name="Fudal I."/>
            <person name="Goodwin S.B."/>
            <person name="Gout L."/>
            <person name="Glaser N."/>
            <person name="Linglin J."/>
            <person name="Kema G.H.J."/>
            <person name="Lapalu N."/>
            <person name="Lawrence C.B."/>
            <person name="May K."/>
            <person name="Meyer M."/>
            <person name="Ollivier B."/>
            <person name="Poulain J."/>
            <person name="Schoch C.L."/>
            <person name="Simon A."/>
            <person name="Spatafora J.W."/>
            <person name="Stachowiak A."/>
            <person name="Turgeon B.G."/>
            <person name="Tyler B.M."/>
            <person name="Vincent D."/>
            <person name="Weissenbach J."/>
            <person name="Amselem J."/>
            <person name="Quesneville H."/>
            <person name="Oliver R.P."/>
            <person name="Wincker P."/>
            <person name="Balesdent M.-H."/>
            <person name="Howlett B.J."/>
        </authorList>
    </citation>
    <scope>NUCLEOTIDE SEQUENCE [LARGE SCALE GENOMIC DNA]</scope>
    <source>
        <strain evidence="2">JN3 / isolate v23.1.3 / race Av1-4-5-6-7-8</strain>
    </source>
</reference>
<gene>
    <name evidence="1" type="ORF">LEMA_P093540.1</name>
</gene>